<keyword evidence="2" id="KW-1185">Reference proteome</keyword>
<evidence type="ECO:0000313" key="2">
    <source>
        <dbReference type="Proteomes" id="UP001163223"/>
    </source>
</evidence>
<proteinExistence type="predicted"/>
<gene>
    <name evidence="1" type="ORF">OXU80_20325</name>
</gene>
<name>A0ACD4NKH7_9HYPH</name>
<dbReference type="Proteomes" id="UP001163223">
    <property type="component" value="Chromosome"/>
</dbReference>
<reference evidence="1" key="1">
    <citation type="submission" date="2022-11" db="EMBL/GenBank/DDBJ databases">
        <title>beta-Carotene-producing bacterium, Jeongeuplla avenae sp. nov., alleviates the salt stress of Arabidopsis seedlings.</title>
        <authorList>
            <person name="Jiang L."/>
            <person name="Lee J."/>
        </authorList>
    </citation>
    <scope>NUCLEOTIDE SEQUENCE</scope>
    <source>
        <strain evidence="1">DY_R2A_6</strain>
    </source>
</reference>
<evidence type="ECO:0000313" key="1">
    <source>
        <dbReference type="EMBL" id="WAJ27181.1"/>
    </source>
</evidence>
<protein>
    <submittedName>
        <fullName evidence="1">DedA family protein</fullName>
    </submittedName>
</protein>
<organism evidence="1 2">
    <name type="scientific">Antarcticirhabdus aurantiaca</name>
    <dbReference type="NCBI Taxonomy" id="2606717"/>
    <lineage>
        <taxon>Bacteria</taxon>
        <taxon>Pseudomonadati</taxon>
        <taxon>Pseudomonadota</taxon>
        <taxon>Alphaproteobacteria</taxon>
        <taxon>Hyphomicrobiales</taxon>
        <taxon>Aurantimonadaceae</taxon>
        <taxon>Antarcticirhabdus</taxon>
    </lineage>
</organism>
<accession>A0ACD4NKH7</accession>
<sequence>MTIETLIADYGLPAICFGAGAEGETVAILAGVVAHRGTLPFWQVTAAVAIGSFVADQIFFACGRYFRESRFVARLHEKPFFARAIAEFDKRPTLFTFGFRFVYGLRTISPVAIGTTQLPASRFVLINAAAAAIWALLFVSLGYVFGQGIEAIFGRLPAHLWLLVGVVGAAVLALLLAVAAHRRRAAASPGTPSR</sequence>
<dbReference type="EMBL" id="CP113520">
    <property type="protein sequence ID" value="WAJ27181.1"/>
    <property type="molecule type" value="Genomic_DNA"/>
</dbReference>